<protein>
    <submittedName>
        <fullName evidence="1">Uncharacterized protein</fullName>
    </submittedName>
</protein>
<sequence>MQMAGVLPAIFFSFAHKRLLPAWGMASL</sequence>
<proteinExistence type="predicted"/>
<name>A0A382Q1W6_9ZZZZ</name>
<accession>A0A382Q1W6</accession>
<dbReference type="AlphaFoldDB" id="A0A382Q1W6"/>
<dbReference type="EMBL" id="UINC01110705">
    <property type="protein sequence ID" value="SVC78392.1"/>
    <property type="molecule type" value="Genomic_DNA"/>
</dbReference>
<feature type="non-terminal residue" evidence="1">
    <location>
        <position position="28"/>
    </location>
</feature>
<gene>
    <name evidence="1" type="ORF">METZ01_LOCUS331246</name>
</gene>
<organism evidence="1">
    <name type="scientific">marine metagenome</name>
    <dbReference type="NCBI Taxonomy" id="408172"/>
    <lineage>
        <taxon>unclassified sequences</taxon>
        <taxon>metagenomes</taxon>
        <taxon>ecological metagenomes</taxon>
    </lineage>
</organism>
<reference evidence="1" key="1">
    <citation type="submission" date="2018-05" db="EMBL/GenBank/DDBJ databases">
        <authorList>
            <person name="Lanie J.A."/>
            <person name="Ng W.-L."/>
            <person name="Kazmierczak K.M."/>
            <person name="Andrzejewski T.M."/>
            <person name="Davidsen T.M."/>
            <person name="Wayne K.J."/>
            <person name="Tettelin H."/>
            <person name="Glass J.I."/>
            <person name="Rusch D."/>
            <person name="Podicherti R."/>
            <person name="Tsui H.-C.T."/>
            <person name="Winkler M.E."/>
        </authorList>
    </citation>
    <scope>NUCLEOTIDE SEQUENCE</scope>
</reference>
<evidence type="ECO:0000313" key="1">
    <source>
        <dbReference type="EMBL" id="SVC78392.1"/>
    </source>
</evidence>